<name>A0AAE1CKN4_9GAST</name>
<reference evidence="2" key="1">
    <citation type="journal article" date="2023" name="G3 (Bethesda)">
        <title>A reference genome for the long-term kleptoplast-retaining sea slug Elysia crispata morphotype clarki.</title>
        <authorList>
            <person name="Eastman K.E."/>
            <person name="Pendleton A.L."/>
            <person name="Shaikh M.A."/>
            <person name="Suttiyut T."/>
            <person name="Ogas R."/>
            <person name="Tomko P."/>
            <person name="Gavelis G."/>
            <person name="Widhalm J.R."/>
            <person name="Wisecaver J.H."/>
        </authorList>
    </citation>
    <scope>NUCLEOTIDE SEQUENCE</scope>
    <source>
        <strain evidence="2">ECLA1</strain>
    </source>
</reference>
<dbReference type="AlphaFoldDB" id="A0AAE1CKN4"/>
<keyword evidence="3" id="KW-1185">Reference proteome</keyword>
<proteinExistence type="predicted"/>
<organism evidence="2 3">
    <name type="scientific">Elysia crispata</name>
    <name type="common">lettuce slug</name>
    <dbReference type="NCBI Taxonomy" id="231223"/>
    <lineage>
        <taxon>Eukaryota</taxon>
        <taxon>Metazoa</taxon>
        <taxon>Spiralia</taxon>
        <taxon>Lophotrochozoa</taxon>
        <taxon>Mollusca</taxon>
        <taxon>Gastropoda</taxon>
        <taxon>Heterobranchia</taxon>
        <taxon>Euthyneura</taxon>
        <taxon>Panpulmonata</taxon>
        <taxon>Sacoglossa</taxon>
        <taxon>Placobranchoidea</taxon>
        <taxon>Plakobranchidae</taxon>
        <taxon>Elysia</taxon>
    </lineage>
</organism>
<comment type="caution">
    <text evidence="2">The sequence shown here is derived from an EMBL/GenBank/DDBJ whole genome shotgun (WGS) entry which is preliminary data.</text>
</comment>
<evidence type="ECO:0000313" key="2">
    <source>
        <dbReference type="EMBL" id="KAK3705310.1"/>
    </source>
</evidence>
<sequence length="85" mass="9906">MKYPSSRAVSYQNSLNQKPQLSNWSRSESHDRVQKNLRPNLTWRLVLKSVTSLIQVPRSCQIQEVQRRYHGAVWQKASLMSLLAP</sequence>
<feature type="region of interest" description="Disordered" evidence="1">
    <location>
        <begin position="1"/>
        <end position="30"/>
    </location>
</feature>
<gene>
    <name evidence="2" type="ORF">RRG08_033276</name>
</gene>
<dbReference type="Proteomes" id="UP001283361">
    <property type="component" value="Unassembled WGS sequence"/>
</dbReference>
<dbReference type="EMBL" id="JAWDGP010007772">
    <property type="protein sequence ID" value="KAK3705310.1"/>
    <property type="molecule type" value="Genomic_DNA"/>
</dbReference>
<evidence type="ECO:0000256" key="1">
    <source>
        <dbReference type="SAM" id="MobiDB-lite"/>
    </source>
</evidence>
<protein>
    <submittedName>
        <fullName evidence="2">Uncharacterized protein</fullName>
    </submittedName>
</protein>
<evidence type="ECO:0000313" key="3">
    <source>
        <dbReference type="Proteomes" id="UP001283361"/>
    </source>
</evidence>
<feature type="compositionally biased region" description="Polar residues" evidence="1">
    <location>
        <begin position="7"/>
        <end position="26"/>
    </location>
</feature>
<accession>A0AAE1CKN4</accession>